<comment type="subcellular location">
    <subcellularLocation>
        <location evidence="1">Nucleus</location>
    </subcellularLocation>
</comment>
<evidence type="ECO:0000256" key="5">
    <source>
        <dbReference type="ARBA" id="ARBA00023242"/>
    </source>
</evidence>
<dbReference type="EMBL" id="MTKT01005569">
    <property type="protein sequence ID" value="OWM65691.1"/>
    <property type="molecule type" value="Genomic_DNA"/>
</dbReference>
<dbReference type="PROSITE" id="PS50217">
    <property type="entry name" value="BZIP"/>
    <property type="match status" value="1"/>
</dbReference>
<keyword evidence="5" id="KW-0539">Nucleus</keyword>
<reference evidence="8" key="2">
    <citation type="submission" date="2017-06" db="EMBL/GenBank/DDBJ databases">
        <title>The pomegranate genome and the genomics of punicalagin biosynthesis.</title>
        <authorList>
            <person name="Xu C."/>
        </authorList>
    </citation>
    <scope>NUCLEOTIDE SEQUENCE [LARGE SCALE GENOMIC DNA]</scope>
    <source>
        <tissue evidence="8">Fresh leaf</tissue>
    </source>
</reference>
<evidence type="ECO:0000256" key="1">
    <source>
        <dbReference type="ARBA" id="ARBA00004123"/>
    </source>
</evidence>
<evidence type="ECO:0000259" key="7">
    <source>
        <dbReference type="PROSITE" id="PS50217"/>
    </source>
</evidence>
<keyword evidence="3" id="KW-0238">DNA-binding</keyword>
<dbReference type="InterPro" id="IPR045314">
    <property type="entry name" value="bZIP_plant_GBF1"/>
</dbReference>
<reference evidence="10" key="1">
    <citation type="journal article" date="2017" name="Plant J.">
        <title>The pomegranate (Punica granatum L.) genome and the genomics of punicalagin biosynthesis.</title>
        <authorList>
            <person name="Qin G."/>
            <person name="Xu C."/>
            <person name="Ming R."/>
            <person name="Tang H."/>
            <person name="Guyot R."/>
            <person name="Kramer E.M."/>
            <person name="Hu Y."/>
            <person name="Yi X."/>
            <person name="Qi Y."/>
            <person name="Xu X."/>
            <person name="Gao Z."/>
            <person name="Pan H."/>
            <person name="Jian J."/>
            <person name="Tian Y."/>
            <person name="Yue Z."/>
            <person name="Xu Y."/>
        </authorList>
    </citation>
    <scope>NUCLEOTIDE SEQUENCE [LARGE SCALE GENOMIC DNA]</scope>
    <source>
        <strain evidence="10">cv. Dabenzi</strain>
    </source>
</reference>
<dbReference type="PANTHER" id="PTHR45764:SF21">
    <property type="entry name" value="OS03G0770000 PROTEIN"/>
    <property type="match status" value="1"/>
</dbReference>
<dbReference type="GO" id="GO:0046982">
    <property type="term" value="F:protein heterodimerization activity"/>
    <property type="evidence" value="ECO:0007669"/>
    <property type="project" value="UniProtKB-ARBA"/>
</dbReference>
<dbReference type="PANTHER" id="PTHR45764">
    <property type="entry name" value="BZIP TRANSCRIPTION FACTOR 44"/>
    <property type="match status" value="1"/>
</dbReference>
<dbReference type="GO" id="GO:0000976">
    <property type="term" value="F:transcription cis-regulatory region binding"/>
    <property type="evidence" value="ECO:0007669"/>
    <property type="project" value="TreeGrafter"/>
</dbReference>
<comment type="caution">
    <text evidence="8">The sequence shown here is derived from an EMBL/GenBank/DDBJ whole genome shotgun (WGS) entry which is preliminary data.</text>
</comment>
<sequence length="196" mass="22404">MLSTYPAVTLPDSTPGSPFPSFETRFAPWICSDIHSGPILQSPEPIVSSPLSPDSQNPRPASHCTSDSSDRPNRSKKPVVDERKRRRMASNRESARRSRMRKQQHHDNLRNEVNRLRILNRELTSRLQVISHQSHLLQTENDQLYAEHTFLRLNLLEMKNVVQARQLPQSSSTWPCNNVTPFAPEQLIAPLVTELI</sequence>
<feature type="domain" description="BZIP" evidence="7">
    <location>
        <begin position="81"/>
        <end position="144"/>
    </location>
</feature>
<evidence type="ECO:0000256" key="4">
    <source>
        <dbReference type="ARBA" id="ARBA00023163"/>
    </source>
</evidence>
<feature type="region of interest" description="Disordered" evidence="6">
    <location>
        <begin position="40"/>
        <end position="113"/>
    </location>
</feature>
<dbReference type="SMART" id="SM00338">
    <property type="entry name" value="BRLZ"/>
    <property type="match status" value="1"/>
</dbReference>
<dbReference type="STRING" id="22663.A0A218W098"/>
<feature type="compositionally biased region" description="Basic and acidic residues" evidence="6">
    <location>
        <begin position="68"/>
        <end position="83"/>
    </location>
</feature>
<dbReference type="GeneID" id="116199119"/>
<dbReference type="Pfam" id="PF00170">
    <property type="entry name" value="bZIP_1"/>
    <property type="match status" value="1"/>
</dbReference>
<evidence type="ECO:0000313" key="11">
    <source>
        <dbReference type="Proteomes" id="UP000233551"/>
    </source>
</evidence>
<gene>
    <name evidence="8" type="ORF">CDL15_Pgr017188</name>
    <name evidence="9" type="ORF">CRG98_008340</name>
</gene>
<dbReference type="FunFam" id="1.20.5.170:FF:000020">
    <property type="entry name" value="BZIP transcription factor"/>
    <property type="match status" value="1"/>
</dbReference>
<dbReference type="CDD" id="cd14702">
    <property type="entry name" value="bZIP_plant_GBF1"/>
    <property type="match status" value="1"/>
</dbReference>
<organism evidence="8 10">
    <name type="scientific">Punica granatum</name>
    <name type="common">Pomegranate</name>
    <dbReference type="NCBI Taxonomy" id="22663"/>
    <lineage>
        <taxon>Eukaryota</taxon>
        <taxon>Viridiplantae</taxon>
        <taxon>Streptophyta</taxon>
        <taxon>Embryophyta</taxon>
        <taxon>Tracheophyta</taxon>
        <taxon>Spermatophyta</taxon>
        <taxon>Magnoliopsida</taxon>
        <taxon>eudicotyledons</taxon>
        <taxon>Gunneridae</taxon>
        <taxon>Pentapetalae</taxon>
        <taxon>rosids</taxon>
        <taxon>malvids</taxon>
        <taxon>Myrtales</taxon>
        <taxon>Lythraceae</taxon>
        <taxon>Punica</taxon>
    </lineage>
</organism>
<evidence type="ECO:0000313" key="9">
    <source>
        <dbReference type="EMBL" id="PKI71340.1"/>
    </source>
</evidence>
<evidence type="ECO:0000256" key="6">
    <source>
        <dbReference type="SAM" id="MobiDB-lite"/>
    </source>
</evidence>
<reference evidence="9 11" key="3">
    <citation type="submission" date="2017-11" db="EMBL/GenBank/DDBJ databases">
        <title>De-novo sequencing of pomegranate (Punica granatum L.) genome.</title>
        <authorList>
            <person name="Akparov Z."/>
            <person name="Amiraslanov A."/>
            <person name="Hajiyeva S."/>
            <person name="Abbasov M."/>
            <person name="Kaur K."/>
            <person name="Hamwieh A."/>
            <person name="Solovyev V."/>
            <person name="Salamov A."/>
            <person name="Braich B."/>
            <person name="Kosarev P."/>
            <person name="Mahmoud A."/>
            <person name="Hajiyev E."/>
            <person name="Babayeva S."/>
            <person name="Izzatullayeva V."/>
            <person name="Mammadov A."/>
            <person name="Mammadov A."/>
            <person name="Sharifova S."/>
            <person name="Ojaghi J."/>
            <person name="Eynullazada K."/>
            <person name="Bayramov B."/>
            <person name="Abdulazimova A."/>
            <person name="Shahmuradov I."/>
        </authorList>
    </citation>
    <scope>NUCLEOTIDE SEQUENCE [LARGE SCALE GENOMIC DNA]</scope>
    <source>
        <strain evidence="9">AG2017</strain>
        <strain evidence="11">cv. AG2017</strain>
        <tissue evidence="9">Leaf</tissue>
    </source>
</reference>
<dbReference type="SUPFAM" id="SSF57959">
    <property type="entry name" value="Leucine zipper domain"/>
    <property type="match status" value="1"/>
</dbReference>
<keyword evidence="11" id="KW-1185">Reference proteome</keyword>
<dbReference type="GO" id="GO:0003700">
    <property type="term" value="F:DNA-binding transcription factor activity"/>
    <property type="evidence" value="ECO:0007669"/>
    <property type="project" value="InterPro"/>
</dbReference>
<accession>A0A218W098</accession>
<protein>
    <recommendedName>
        <fullName evidence="7">BZIP domain-containing protein</fullName>
    </recommendedName>
</protein>
<name>A0A218W098_PUNGR</name>
<evidence type="ECO:0000313" key="10">
    <source>
        <dbReference type="Proteomes" id="UP000197138"/>
    </source>
</evidence>
<dbReference type="AlphaFoldDB" id="A0A218W098"/>
<feature type="compositionally biased region" description="Polar residues" evidence="6">
    <location>
        <begin position="49"/>
        <end position="67"/>
    </location>
</feature>
<keyword evidence="2" id="KW-0805">Transcription regulation</keyword>
<dbReference type="Proteomes" id="UP000197138">
    <property type="component" value="Unassembled WGS sequence"/>
</dbReference>
<dbReference type="GO" id="GO:0045893">
    <property type="term" value="P:positive regulation of DNA-templated transcription"/>
    <property type="evidence" value="ECO:0007669"/>
    <property type="project" value="TreeGrafter"/>
</dbReference>
<dbReference type="GO" id="GO:0005634">
    <property type="term" value="C:nucleus"/>
    <property type="evidence" value="ECO:0007669"/>
    <property type="project" value="UniProtKB-SubCell"/>
</dbReference>
<dbReference type="InterPro" id="IPR004827">
    <property type="entry name" value="bZIP"/>
</dbReference>
<proteinExistence type="predicted"/>
<evidence type="ECO:0000256" key="2">
    <source>
        <dbReference type="ARBA" id="ARBA00023015"/>
    </source>
</evidence>
<dbReference type="InterPro" id="IPR046347">
    <property type="entry name" value="bZIP_sf"/>
</dbReference>
<dbReference type="EMBL" id="PGOL01000385">
    <property type="protein sequence ID" value="PKI71340.1"/>
    <property type="molecule type" value="Genomic_DNA"/>
</dbReference>
<dbReference type="Gene3D" id="1.20.5.170">
    <property type="match status" value="1"/>
</dbReference>
<dbReference type="OrthoDB" id="551672at2759"/>
<keyword evidence="4" id="KW-0804">Transcription</keyword>
<dbReference type="Proteomes" id="UP000233551">
    <property type="component" value="Unassembled WGS sequence"/>
</dbReference>
<evidence type="ECO:0000256" key="3">
    <source>
        <dbReference type="ARBA" id="ARBA00023125"/>
    </source>
</evidence>
<evidence type="ECO:0000313" key="8">
    <source>
        <dbReference type="EMBL" id="OWM65691.1"/>
    </source>
</evidence>
<dbReference type="PROSITE" id="PS00036">
    <property type="entry name" value="BZIP_BASIC"/>
    <property type="match status" value="1"/>
</dbReference>